<dbReference type="OrthoDB" id="9796019at2"/>
<gene>
    <name evidence="5" type="ORF">E0H75_23105</name>
</gene>
<keyword evidence="1" id="KW-0805">Transcription regulation</keyword>
<organism evidence="5 6">
    <name type="scientific">Kribbella capetownensis</name>
    <dbReference type="NCBI Taxonomy" id="1572659"/>
    <lineage>
        <taxon>Bacteria</taxon>
        <taxon>Bacillati</taxon>
        <taxon>Actinomycetota</taxon>
        <taxon>Actinomycetes</taxon>
        <taxon>Propionibacteriales</taxon>
        <taxon>Kribbellaceae</taxon>
        <taxon>Kribbella</taxon>
    </lineage>
</organism>
<evidence type="ECO:0000259" key="4">
    <source>
        <dbReference type="Pfam" id="PF16859"/>
    </source>
</evidence>
<comment type="caution">
    <text evidence="5">The sequence shown here is derived from an EMBL/GenBank/DDBJ whole genome shotgun (WGS) entry which is preliminary data.</text>
</comment>
<dbReference type="EMBL" id="SJKD01000005">
    <property type="protein sequence ID" value="TCC47651.1"/>
    <property type="molecule type" value="Genomic_DNA"/>
</dbReference>
<reference evidence="5 6" key="1">
    <citation type="submission" date="2019-02" db="EMBL/GenBank/DDBJ databases">
        <title>Kribbella capetownensis sp. nov. and Kribbella speibonae sp. nov., isolated from soil.</title>
        <authorList>
            <person name="Curtis S.M."/>
            <person name="Norton I."/>
            <person name="Everest G.J."/>
            <person name="Meyers P.R."/>
        </authorList>
    </citation>
    <scope>NUCLEOTIDE SEQUENCE [LARGE SCALE GENOMIC DNA]</scope>
    <source>
        <strain evidence="5 6">YM53</strain>
    </source>
</reference>
<evidence type="ECO:0000256" key="3">
    <source>
        <dbReference type="SAM" id="MobiDB-lite"/>
    </source>
</evidence>
<feature type="region of interest" description="Disordered" evidence="3">
    <location>
        <begin position="1"/>
        <end position="20"/>
    </location>
</feature>
<evidence type="ECO:0000313" key="6">
    <source>
        <dbReference type="Proteomes" id="UP000293342"/>
    </source>
</evidence>
<keyword evidence="6" id="KW-1185">Reference proteome</keyword>
<dbReference type="InterPro" id="IPR011075">
    <property type="entry name" value="TetR_C"/>
</dbReference>
<accession>A0A4R0JKN1</accession>
<evidence type="ECO:0000256" key="2">
    <source>
        <dbReference type="ARBA" id="ARBA00023163"/>
    </source>
</evidence>
<evidence type="ECO:0000313" key="5">
    <source>
        <dbReference type="EMBL" id="TCC47651.1"/>
    </source>
</evidence>
<evidence type="ECO:0000256" key="1">
    <source>
        <dbReference type="ARBA" id="ARBA00023015"/>
    </source>
</evidence>
<dbReference type="AlphaFoldDB" id="A0A4R0JKN1"/>
<sequence length="115" mass="12655">MACETGRIDPRGHPRHREPAWRCARRPAADIVHGLLAEAPDLDPEVSTRMTGVMVTIVRRAAARGEIPTADVPDRVLTAPTNLLRHGMLFTREPVAESTLTSLVDDVFLPLVRVT</sequence>
<name>A0A4R0JKN1_9ACTN</name>
<dbReference type="SUPFAM" id="SSF48498">
    <property type="entry name" value="Tetracyclin repressor-like, C-terminal domain"/>
    <property type="match status" value="1"/>
</dbReference>
<protein>
    <recommendedName>
        <fullName evidence="4">Tetracyclin repressor-like C-terminal domain-containing protein</fullName>
    </recommendedName>
</protein>
<dbReference type="Pfam" id="PF16859">
    <property type="entry name" value="TetR_C_11"/>
    <property type="match status" value="1"/>
</dbReference>
<dbReference type="Gene3D" id="1.10.357.10">
    <property type="entry name" value="Tetracycline Repressor, domain 2"/>
    <property type="match status" value="1"/>
</dbReference>
<proteinExistence type="predicted"/>
<dbReference type="InterPro" id="IPR036271">
    <property type="entry name" value="Tet_transcr_reg_TetR-rel_C_sf"/>
</dbReference>
<dbReference type="Proteomes" id="UP000293342">
    <property type="component" value="Unassembled WGS sequence"/>
</dbReference>
<feature type="domain" description="Tetracyclin repressor-like C-terminal" evidence="4">
    <location>
        <begin position="24"/>
        <end position="107"/>
    </location>
</feature>
<keyword evidence="2" id="KW-0804">Transcription</keyword>